<organism evidence="2 3">
    <name type="scientific">Actinomyces bowdenii</name>
    <dbReference type="NCBI Taxonomy" id="131109"/>
    <lineage>
        <taxon>Bacteria</taxon>
        <taxon>Bacillati</taxon>
        <taxon>Actinomycetota</taxon>
        <taxon>Actinomycetes</taxon>
        <taxon>Actinomycetales</taxon>
        <taxon>Actinomycetaceae</taxon>
        <taxon>Actinomyces</taxon>
    </lineage>
</organism>
<evidence type="ECO:0000256" key="1">
    <source>
        <dbReference type="SAM" id="MobiDB-lite"/>
    </source>
</evidence>
<reference evidence="2 3" key="1">
    <citation type="submission" date="2018-11" db="EMBL/GenBank/DDBJ databases">
        <title>Genomes From Bacteria Associated with the Canine Oral Cavity: a Test Case for Automated Genome-Based Taxonomic Assignment.</title>
        <authorList>
            <person name="Coil D.A."/>
            <person name="Jospin G."/>
            <person name="Darling A.E."/>
            <person name="Wallis C."/>
            <person name="Davis I.J."/>
            <person name="Harris S."/>
            <person name="Eisen J.A."/>
            <person name="Holcombe L.J."/>
            <person name="O'Flynn C."/>
        </authorList>
    </citation>
    <scope>NUCLEOTIDE SEQUENCE [LARGE SCALE GENOMIC DNA]</scope>
    <source>
        <strain evidence="2 3">OH5050</strain>
    </source>
</reference>
<name>A0A3P1V3N6_9ACTO</name>
<dbReference type="RefSeq" id="WP_124934246.1">
    <property type="nucleotide sequence ID" value="NZ_RQZC01000017.1"/>
</dbReference>
<feature type="region of interest" description="Disordered" evidence="1">
    <location>
        <begin position="82"/>
        <end position="148"/>
    </location>
</feature>
<sequence>MRTEDTAAALVRTVTGVPGVRGIEPGIASALRTLDTHLRGQAGQVARFGIVVDDAQRTTIEVGLDGSRPVRQVVRDIQAAVMQALHQPEEHEDPQTGSRTGASDDGDDASRGAAASPHAHGGSHQAPQHGDQARPRPSVTVRVQSLSA</sequence>
<dbReference type="AlphaFoldDB" id="A0A3P1V3N6"/>
<comment type="caution">
    <text evidence="2">The sequence shown here is derived from an EMBL/GenBank/DDBJ whole genome shotgun (WGS) entry which is preliminary data.</text>
</comment>
<accession>A0A3P1V3N6</accession>
<keyword evidence="3" id="KW-1185">Reference proteome</keyword>
<evidence type="ECO:0000313" key="2">
    <source>
        <dbReference type="EMBL" id="RRD28266.1"/>
    </source>
</evidence>
<dbReference type="OrthoDB" id="4773951at2"/>
<feature type="compositionally biased region" description="Low complexity" evidence="1">
    <location>
        <begin position="111"/>
        <end position="126"/>
    </location>
</feature>
<dbReference type="EMBL" id="RQZC01000017">
    <property type="protein sequence ID" value="RRD28266.1"/>
    <property type="molecule type" value="Genomic_DNA"/>
</dbReference>
<evidence type="ECO:0000313" key="3">
    <source>
        <dbReference type="Proteomes" id="UP000271272"/>
    </source>
</evidence>
<gene>
    <name evidence="2" type="ORF">EII10_09375</name>
</gene>
<proteinExistence type="predicted"/>
<protein>
    <submittedName>
        <fullName evidence="2">Transcriptional regulator</fullName>
    </submittedName>
</protein>
<dbReference type="Proteomes" id="UP000271272">
    <property type="component" value="Unassembled WGS sequence"/>
</dbReference>